<sequence>MPRFPTLIQPHTIHSGLLPFSTATSSSGREKPGSHGLQFLCGTSLFNPGVRGVSGLLILMKNKTLTRIQCFCIVLFVFSPTIPVKTFFRVTWVSLFYYPLDGYILVISKHFHIWLHLWLYHCCPVREEEGLTHGGWIGCLMSHRQLDPWLELGAWGFAGPLYLLQSCRLLGGSGLQREPLCRLSGQSRRWGMAAQLVSSLARQSHQMLEGREEA</sequence>
<dbReference type="Proteomes" id="UP000664940">
    <property type="component" value="Unassembled WGS sequence"/>
</dbReference>
<reference evidence="1 2" key="1">
    <citation type="journal article" date="2020" name="Nature">
        <title>Six reference-quality genomes reveal evolution of bat adaptations.</title>
        <authorList>
            <person name="Jebb D."/>
            <person name="Huang Z."/>
            <person name="Pippel M."/>
            <person name="Hughes G.M."/>
            <person name="Lavrichenko K."/>
            <person name="Devanna P."/>
            <person name="Winkler S."/>
            <person name="Jermiin L.S."/>
            <person name="Skirmuntt E.C."/>
            <person name="Katzourakis A."/>
            <person name="Burkitt-Gray L."/>
            <person name="Ray D.A."/>
            <person name="Sullivan K.A.M."/>
            <person name="Roscito J.G."/>
            <person name="Kirilenko B.M."/>
            <person name="Davalos L.M."/>
            <person name="Corthals A.P."/>
            <person name="Power M.L."/>
            <person name="Jones G."/>
            <person name="Ransome R.D."/>
            <person name="Dechmann D.K.N."/>
            <person name="Locatelli A.G."/>
            <person name="Puechmaille S.J."/>
            <person name="Fedrigo O."/>
            <person name="Jarvis E.D."/>
            <person name="Hiller M."/>
            <person name="Vernes S.C."/>
            <person name="Myers E.W."/>
            <person name="Teeling E.C."/>
        </authorList>
    </citation>
    <scope>NUCLEOTIDE SEQUENCE [LARGE SCALE GENOMIC DNA]</scope>
    <source>
        <strain evidence="1">Bat1K_MPI-CBG_1</strain>
    </source>
</reference>
<gene>
    <name evidence="1" type="ORF">HJG60_007806</name>
</gene>
<evidence type="ECO:0000313" key="2">
    <source>
        <dbReference type="Proteomes" id="UP000664940"/>
    </source>
</evidence>
<dbReference type="AlphaFoldDB" id="A0A834BI89"/>
<dbReference type="EMBL" id="JABVXQ010000001">
    <property type="protein sequence ID" value="KAF6130832.1"/>
    <property type="molecule type" value="Genomic_DNA"/>
</dbReference>
<organism evidence="1 2">
    <name type="scientific">Phyllostomus discolor</name>
    <name type="common">pale spear-nosed bat</name>
    <dbReference type="NCBI Taxonomy" id="89673"/>
    <lineage>
        <taxon>Eukaryota</taxon>
        <taxon>Metazoa</taxon>
        <taxon>Chordata</taxon>
        <taxon>Craniata</taxon>
        <taxon>Vertebrata</taxon>
        <taxon>Euteleostomi</taxon>
        <taxon>Mammalia</taxon>
        <taxon>Eutheria</taxon>
        <taxon>Laurasiatheria</taxon>
        <taxon>Chiroptera</taxon>
        <taxon>Yangochiroptera</taxon>
        <taxon>Phyllostomidae</taxon>
        <taxon>Phyllostominae</taxon>
        <taxon>Phyllostomus</taxon>
    </lineage>
</organism>
<accession>A0A834BI89</accession>
<comment type="caution">
    <text evidence="1">The sequence shown here is derived from an EMBL/GenBank/DDBJ whole genome shotgun (WGS) entry which is preliminary data.</text>
</comment>
<protein>
    <submittedName>
        <fullName evidence="1">Uncharacterized protein</fullName>
    </submittedName>
</protein>
<proteinExistence type="predicted"/>
<evidence type="ECO:0000313" key="1">
    <source>
        <dbReference type="EMBL" id="KAF6130832.1"/>
    </source>
</evidence>
<name>A0A834BI89_9CHIR</name>